<organism evidence="12 13">
    <name type="scientific">Mycetocola lacteus</name>
    <dbReference type="NCBI Taxonomy" id="76637"/>
    <lineage>
        <taxon>Bacteria</taxon>
        <taxon>Bacillati</taxon>
        <taxon>Actinomycetota</taxon>
        <taxon>Actinomycetes</taxon>
        <taxon>Micrococcales</taxon>
        <taxon>Microbacteriaceae</taxon>
        <taxon>Mycetocola</taxon>
    </lineage>
</organism>
<evidence type="ECO:0000256" key="10">
    <source>
        <dbReference type="PROSITE-ProRule" id="PRU00169"/>
    </source>
</evidence>
<dbReference type="PIRSF" id="PIRSF006171">
    <property type="entry name" value="RR_citrat_malat"/>
    <property type="match status" value="1"/>
</dbReference>
<dbReference type="Pfam" id="PF09339">
    <property type="entry name" value="HTH_IclR"/>
    <property type="match status" value="1"/>
</dbReference>
<proteinExistence type="predicted"/>
<dbReference type="SUPFAM" id="SSF46785">
    <property type="entry name" value="Winged helix' DNA-binding domain"/>
    <property type="match status" value="1"/>
</dbReference>
<evidence type="ECO:0000313" key="13">
    <source>
        <dbReference type="Proteomes" id="UP000269438"/>
    </source>
</evidence>
<keyword evidence="4 9" id="KW-0902">Two-component regulatory system</keyword>
<sequence length="224" mass="24359">MIRTLIVDDDPAVCRMHIRALERLPGFVVADTAATGAAALDRLLDGDIDLVLLDIHLPDFSGVEVLHRLRQLSDDAVDVIVVSSANDGITVSQAASARIADYLVKPFSRALFEQKLGAYRDGSAATRPRVDPAPLGQEDVNALIEAGRSGDRRLPKGLSESTARLVENAVSAEQASSAIEVAAACGLSRITARRYLDHLVRTGVLRSEHRYGQRGRPEILYRRR</sequence>
<evidence type="ECO:0000256" key="5">
    <source>
        <dbReference type="ARBA" id="ARBA00023015"/>
    </source>
</evidence>
<dbReference type="OrthoDB" id="7187989at2"/>
<keyword evidence="7 9" id="KW-0010">Activator</keyword>
<evidence type="ECO:0000256" key="4">
    <source>
        <dbReference type="ARBA" id="ARBA00023012"/>
    </source>
</evidence>
<evidence type="ECO:0000256" key="2">
    <source>
        <dbReference type="ARBA" id="ARBA00022490"/>
    </source>
</evidence>
<evidence type="ECO:0000259" key="11">
    <source>
        <dbReference type="PROSITE" id="PS50110"/>
    </source>
</evidence>
<reference evidence="12 13" key="1">
    <citation type="submission" date="2018-10" db="EMBL/GenBank/DDBJ databases">
        <authorList>
            <person name="Li J."/>
        </authorList>
    </citation>
    <scope>NUCLEOTIDE SEQUENCE [LARGE SCALE GENOMIC DNA]</scope>
    <source>
        <strain evidence="12 13">JCM 11654</strain>
    </source>
</reference>
<accession>A0A3L7ARI4</accession>
<keyword evidence="2 9" id="KW-0963">Cytoplasm</keyword>
<evidence type="ECO:0000256" key="1">
    <source>
        <dbReference type="ARBA" id="ARBA00004496"/>
    </source>
</evidence>
<dbReference type="GO" id="GO:0000156">
    <property type="term" value="F:phosphorelay response regulator activity"/>
    <property type="evidence" value="ECO:0007669"/>
    <property type="project" value="TreeGrafter"/>
</dbReference>
<evidence type="ECO:0000256" key="8">
    <source>
        <dbReference type="ARBA" id="ARBA00023163"/>
    </source>
</evidence>
<dbReference type="InterPro" id="IPR051271">
    <property type="entry name" value="2C-system_Tx_regulators"/>
</dbReference>
<dbReference type="GO" id="GO:0005737">
    <property type="term" value="C:cytoplasm"/>
    <property type="evidence" value="ECO:0007669"/>
    <property type="project" value="UniProtKB-SubCell"/>
</dbReference>
<gene>
    <name evidence="12" type="ORF">D9V34_07680</name>
</gene>
<dbReference type="InterPro" id="IPR036390">
    <property type="entry name" value="WH_DNA-bd_sf"/>
</dbReference>
<feature type="modified residue" description="4-aspartylphosphate" evidence="10">
    <location>
        <position position="54"/>
    </location>
</feature>
<dbReference type="AlphaFoldDB" id="A0A3L7ARI4"/>
<dbReference type="PANTHER" id="PTHR45526:SF1">
    <property type="entry name" value="TRANSCRIPTIONAL REGULATORY PROTEIN DCUR-RELATED"/>
    <property type="match status" value="1"/>
</dbReference>
<evidence type="ECO:0000256" key="3">
    <source>
        <dbReference type="ARBA" id="ARBA00022553"/>
    </source>
</evidence>
<comment type="caution">
    <text evidence="12">The sequence shown here is derived from an EMBL/GenBank/DDBJ whole genome shotgun (WGS) entry which is preliminary data.</text>
</comment>
<dbReference type="SUPFAM" id="SSF52172">
    <property type="entry name" value="CheY-like"/>
    <property type="match status" value="1"/>
</dbReference>
<dbReference type="GO" id="GO:0003677">
    <property type="term" value="F:DNA binding"/>
    <property type="evidence" value="ECO:0007669"/>
    <property type="project" value="UniProtKB-KW"/>
</dbReference>
<evidence type="ECO:0000313" key="12">
    <source>
        <dbReference type="EMBL" id="RLP83106.1"/>
    </source>
</evidence>
<evidence type="ECO:0000256" key="9">
    <source>
        <dbReference type="PIRNR" id="PIRNR006171"/>
    </source>
</evidence>
<dbReference type="RefSeq" id="WP_121688238.1">
    <property type="nucleotide sequence ID" value="NZ_RCUY01000005.1"/>
</dbReference>
<feature type="domain" description="Response regulatory" evidence="11">
    <location>
        <begin position="3"/>
        <end position="120"/>
    </location>
</feature>
<evidence type="ECO:0000256" key="7">
    <source>
        <dbReference type="ARBA" id="ARBA00023159"/>
    </source>
</evidence>
<dbReference type="GO" id="GO:0003700">
    <property type="term" value="F:DNA-binding transcription factor activity"/>
    <property type="evidence" value="ECO:0007669"/>
    <property type="project" value="InterPro"/>
</dbReference>
<keyword evidence="3 10" id="KW-0597">Phosphoprotein</keyword>
<dbReference type="EMBL" id="RCUY01000005">
    <property type="protein sequence ID" value="RLP83106.1"/>
    <property type="molecule type" value="Genomic_DNA"/>
</dbReference>
<keyword evidence="8 9" id="KW-0804">Transcription</keyword>
<dbReference type="Gene3D" id="3.40.50.2300">
    <property type="match status" value="1"/>
</dbReference>
<keyword evidence="6 9" id="KW-0238">DNA-binding</keyword>
<dbReference type="InterPro" id="IPR001789">
    <property type="entry name" value="Sig_transdc_resp-reg_receiver"/>
</dbReference>
<keyword evidence="13" id="KW-1185">Reference proteome</keyword>
<dbReference type="PROSITE" id="PS50110">
    <property type="entry name" value="RESPONSE_REGULATORY"/>
    <property type="match status" value="1"/>
</dbReference>
<dbReference type="Proteomes" id="UP000269438">
    <property type="component" value="Unassembled WGS sequence"/>
</dbReference>
<dbReference type="InterPro" id="IPR011006">
    <property type="entry name" value="CheY-like_superfamily"/>
</dbReference>
<dbReference type="InterPro" id="IPR036388">
    <property type="entry name" value="WH-like_DNA-bd_sf"/>
</dbReference>
<dbReference type="Gene3D" id="1.10.10.10">
    <property type="entry name" value="Winged helix-like DNA-binding domain superfamily/Winged helix DNA-binding domain"/>
    <property type="match status" value="1"/>
</dbReference>
<dbReference type="SMART" id="SM00448">
    <property type="entry name" value="REC"/>
    <property type="match status" value="1"/>
</dbReference>
<comment type="subcellular location">
    <subcellularLocation>
        <location evidence="1 9">Cytoplasm</location>
    </subcellularLocation>
</comment>
<dbReference type="InterPro" id="IPR005471">
    <property type="entry name" value="Tscrpt_reg_IclR_N"/>
</dbReference>
<dbReference type="Pfam" id="PF00072">
    <property type="entry name" value="Response_reg"/>
    <property type="match status" value="1"/>
</dbReference>
<protein>
    <recommendedName>
        <fullName evidence="9">Transcriptional regulatory protein</fullName>
    </recommendedName>
</protein>
<dbReference type="PANTHER" id="PTHR45526">
    <property type="entry name" value="TRANSCRIPTIONAL REGULATORY PROTEIN DPIA"/>
    <property type="match status" value="1"/>
</dbReference>
<keyword evidence="5 9" id="KW-0805">Transcription regulation</keyword>
<evidence type="ECO:0000256" key="6">
    <source>
        <dbReference type="ARBA" id="ARBA00023125"/>
    </source>
</evidence>
<dbReference type="InterPro" id="IPR024187">
    <property type="entry name" value="Sig_transdc_resp-reg_cit/mal"/>
</dbReference>
<name>A0A3L7ARI4_9MICO</name>